<reference evidence="2 3" key="1">
    <citation type="submission" date="2018-01" db="EMBL/GenBank/DDBJ databases">
        <title>Arthrobacter sp. nov., from glaciers in China.</title>
        <authorList>
            <person name="Liu Q."/>
            <person name="Xin Y.-H."/>
        </authorList>
    </citation>
    <scope>NUCLEOTIDE SEQUENCE [LARGE SCALE GENOMIC DNA]</scope>
    <source>
        <strain evidence="2 3">HLT2-12-2</strain>
    </source>
</reference>
<evidence type="ECO:0000313" key="3">
    <source>
        <dbReference type="Proteomes" id="UP000237061"/>
    </source>
</evidence>
<name>A0A2S3ZTG8_ARTGL</name>
<accession>A0A2S3ZTG8</accession>
<gene>
    <name evidence="2" type="ORF">CVS27_15675</name>
</gene>
<evidence type="ECO:0000256" key="1">
    <source>
        <dbReference type="SAM" id="MobiDB-lite"/>
    </source>
</evidence>
<organism evidence="2 3">
    <name type="scientific">Arthrobacter glacialis</name>
    <dbReference type="NCBI Taxonomy" id="1664"/>
    <lineage>
        <taxon>Bacteria</taxon>
        <taxon>Bacillati</taxon>
        <taxon>Actinomycetota</taxon>
        <taxon>Actinomycetes</taxon>
        <taxon>Micrococcales</taxon>
        <taxon>Micrococcaceae</taxon>
        <taxon>Arthrobacter</taxon>
    </lineage>
</organism>
<dbReference type="Proteomes" id="UP000237061">
    <property type="component" value="Unassembled WGS sequence"/>
</dbReference>
<feature type="compositionally biased region" description="Basic residues" evidence="1">
    <location>
        <begin position="54"/>
        <end position="63"/>
    </location>
</feature>
<keyword evidence="3" id="KW-1185">Reference proteome</keyword>
<sequence length="71" mass="7662">MSSINDTLEAIISIFPTVQALLTGPPITSNPVLTGITANVITSAIGKIINDVKHSRRTSRKRKGDGPRHRK</sequence>
<feature type="region of interest" description="Disordered" evidence="1">
    <location>
        <begin position="52"/>
        <end position="71"/>
    </location>
</feature>
<comment type="caution">
    <text evidence="2">The sequence shown here is derived from an EMBL/GenBank/DDBJ whole genome shotgun (WGS) entry which is preliminary data.</text>
</comment>
<proteinExistence type="predicted"/>
<evidence type="ECO:0000313" key="2">
    <source>
        <dbReference type="EMBL" id="POH72556.1"/>
    </source>
</evidence>
<dbReference type="AlphaFoldDB" id="A0A2S3ZTG8"/>
<dbReference type="EMBL" id="PPXC01000013">
    <property type="protein sequence ID" value="POH72556.1"/>
    <property type="molecule type" value="Genomic_DNA"/>
</dbReference>
<protein>
    <submittedName>
        <fullName evidence="2">Uncharacterized protein</fullName>
    </submittedName>
</protein>
<dbReference type="RefSeq" id="WP_103466779.1">
    <property type="nucleotide sequence ID" value="NZ_PPXC01000013.1"/>
</dbReference>